<proteinExistence type="predicted"/>
<evidence type="ECO:0000259" key="1">
    <source>
        <dbReference type="Pfam" id="PF13456"/>
    </source>
</evidence>
<evidence type="ECO:0000313" key="2">
    <source>
        <dbReference type="EMBL" id="KAB2636361.1"/>
    </source>
</evidence>
<keyword evidence="3" id="KW-1185">Reference proteome</keyword>
<dbReference type="GO" id="GO:0003676">
    <property type="term" value="F:nucleic acid binding"/>
    <property type="evidence" value="ECO:0007669"/>
    <property type="project" value="InterPro"/>
</dbReference>
<dbReference type="EMBL" id="SMOL01000004">
    <property type="protein sequence ID" value="KAB2636361.1"/>
    <property type="molecule type" value="Genomic_DNA"/>
</dbReference>
<name>A0A5N5ICP5_9ROSA</name>
<dbReference type="AlphaFoldDB" id="A0A5N5ICP5"/>
<dbReference type="CDD" id="cd06222">
    <property type="entry name" value="RNase_H_like"/>
    <property type="match status" value="1"/>
</dbReference>
<dbReference type="InterPro" id="IPR044730">
    <property type="entry name" value="RNase_H-like_dom_plant"/>
</dbReference>
<accession>A0A5N5ICP5</accession>
<reference evidence="2 3" key="3">
    <citation type="submission" date="2019-11" db="EMBL/GenBank/DDBJ databases">
        <title>A de novo genome assembly of a pear dwarfing rootstock.</title>
        <authorList>
            <person name="Wang F."/>
            <person name="Wang J."/>
            <person name="Li S."/>
            <person name="Zhang Y."/>
            <person name="Fang M."/>
            <person name="Ma L."/>
            <person name="Zhao Y."/>
            <person name="Jiang S."/>
        </authorList>
    </citation>
    <scope>NUCLEOTIDE SEQUENCE [LARGE SCALE GENOMIC DNA]</scope>
    <source>
        <strain evidence="2">S2</strain>
        <tissue evidence="2">Leaf</tissue>
    </source>
</reference>
<protein>
    <recommendedName>
        <fullName evidence="1">RNase H type-1 domain-containing protein</fullName>
    </recommendedName>
</protein>
<dbReference type="PANTHER" id="PTHR47074:SF79">
    <property type="entry name" value="PUTATIVE-RELATED"/>
    <property type="match status" value="1"/>
</dbReference>
<dbReference type="Gene3D" id="3.30.420.10">
    <property type="entry name" value="Ribonuclease H-like superfamily/Ribonuclease H"/>
    <property type="match status" value="1"/>
</dbReference>
<dbReference type="InterPro" id="IPR002156">
    <property type="entry name" value="RNaseH_domain"/>
</dbReference>
<gene>
    <name evidence="2" type="ORF">D8674_026895</name>
</gene>
<dbReference type="InterPro" id="IPR036397">
    <property type="entry name" value="RNaseH_sf"/>
</dbReference>
<dbReference type="InterPro" id="IPR012337">
    <property type="entry name" value="RNaseH-like_sf"/>
</dbReference>
<dbReference type="PANTHER" id="PTHR47074">
    <property type="entry name" value="BNAC02G40300D PROTEIN"/>
    <property type="match status" value="1"/>
</dbReference>
<dbReference type="Pfam" id="PF13456">
    <property type="entry name" value="RVT_3"/>
    <property type="match status" value="1"/>
</dbReference>
<dbReference type="InterPro" id="IPR052929">
    <property type="entry name" value="RNase_H-like_EbsB-rel"/>
</dbReference>
<reference evidence="3" key="2">
    <citation type="submission" date="2019-10" db="EMBL/GenBank/DDBJ databases">
        <title>A de novo genome assembly of a pear dwarfing rootstock.</title>
        <authorList>
            <person name="Wang F."/>
            <person name="Wang J."/>
            <person name="Li S."/>
            <person name="Zhang Y."/>
            <person name="Fang M."/>
            <person name="Ma L."/>
            <person name="Zhao Y."/>
            <person name="Jiang S."/>
        </authorList>
    </citation>
    <scope>NUCLEOTIDE SEQUENCE [LARGE SCALE GENOMIC DNA]</scope>
</reference>
<dbReference type="SUPFAM" id="SSF53098">
    <property type="entry name" value="Ribonuclease H-like"/>
    <property type="match status" value="1"/>
</dbReference>
<feature type="domain" description="RNase H type-1" evidence="1">
    <location>
        <begin position="5"/>
        <end position="98"/>
    </location>
</feature>
<comment type="caution">
    <text evidence="2">The sequence shown here is derived from an EMBL/GenBank/DDBJ whole genome shotgun (WGS) entry which is preliminary data.</text>
</comment>
<organism evidence="2 3">
    <name type="scientific">Pyrus ussuriensis x Pyrus communis</name>
    <dbReference type="NCBI Taxonomy" id="2448454"/>
    <lineage>
        <taxon>Eukaryota</taxon>
        <taxon>Viridiplantae</taxon>
        <taxon>Streptophyta</taxon>
        <taxon>Embryophyta</taxon>
        <taxon>Tracheophyta</taxon>
        <taxon>Spermatophyta</taxon>
        <taxon>Magnoliopsida</taxon>
        <taxon>eudicotyledons</taxon>
        <taxon>Gunneridae</taxon>
        <taxon>Pentapetalae</taxon>
        <taxon>rosids</taxon>
        <taxon>fabids</taxon>
        <taxon>Rosales</taxon>
        <taxon>Rosaceae</taxon>
        <taxon>Amygdaloideae</taxon>
        <taxon>Maleae</taxon>
        <taxon>Pyrus</taxon>
    </lineage>
</organism>
<reference evidence="2 3" key="1">
    <citation type="submission" date="2019-09" db="EMBL/GenBank/DDBJ databases">
        <authorList>
            <person name="Ou C."/>
        </authorList>
    </citation>
    <scope>NUCLEOTIDE SEQUENCE [LARGE SCALE GENOMIC DNA]</scope>
    <source>
        <strain evidence="2">S2</strain>
        <tissue evidence="2">Leaf</tissue>
    </source>
</reference>
<sequence>MGGAATRNFADVFSPVQVEALAIRVGLELVVERGIHNVVFESDSLRLILALNVSSVNLSHVGPIIEDAKSLLLLITGAMASHIHRQGNYVAHRLARFAIHSDGECTWFVHPPIILYDLLEEDCLHCNC</sequence>
<dbReference type="OrthoDB" id="1747175at2759"/>
<dbReference type="Proteomes" id="UP000327157">
    <property type="component" value="Chromosome 5"/>
</dbReference>
<evidence type="ECO:0000313" key="3">
    <source>
        <dbReference type="Proteomes" id="UP000327157"/>
    </source>
</evidence>
<dbReference type="GO" id="GO:0004523">
    <property type="term" value="F:RNA-DNA hybrid ribonuclease activity"/>
    <property type="evidence" value="ECO:0007669"/>
    <property type="project" value="InterPro"/>
</dbReference>